<evidence type="ECO:0000256" key="13">
    <source>
        <dbReference type="HAMAP-Rule" id="MF_00409"/>
    </source>
</evidence>
<dbReference type="PANTHER" id="PTHR42724">
    <property type="entry name" value="TETRAACYLDISACCHARIDE 4'-KINASE"/>
    <property type="match status" value="1"/>
</dbReference>
<evidence type="ECO:0000256" key="5">
    <source>
        <dbReference type="ARBA" id="ARBA00022516"/>
    </source>
</evidence>
<dbReference type="NCBIfam" id="TIGR00682">
    <property type="entry name" value="lpxK"/>
    <property type="match status" value="1"/>
</dbReference>
<evidence type="ECO:0000256" key="1">
    <source>
        <dbReference type="ARBA" id="ARBA00002274"/>
    </source>
</evidence>
<evidence type="ECO:0000256" key="9">
    <source>
        <dbReference type="ARBA" id="ARBA00022777"/>
    </source>
</evidence>
<evidence type="ECO:0000256" key="12">
    <source>
        <dbReference type="ARBA" id="ARBA00029757"/>
    </source>
</evidence>
<evidence type="ECO:0000256" key="10">
    <source>
        <dbReference type="ARBA" id="ARBA00022840"/>
    </source>
</evidence>
<evidence type="ECO:0000256" key="8">
    <source>
        <dbReference type="ARBA" id="ARBA00022741"/>
    </source>
</evidence>
<keyword evidence="10 13" id="KW-0067">ATP-binding</keyword>
<evidence type="ECO:0000256" key="11">
    <source>
        <dbReference type="ARBA" id="ARBA00023098"/>
    </source>
</evidence>
<evidence type="ECO:0000313" key="15">
    <source>
        <dbReference type="Proteomes" id="UP000814385"/>
    </source>
</evidence>
<reference evidence="14 15" key="1">
    <citation type="submission" date="2020-05" db="EMBL/GenBank/DDBJ databases">
        <title>Comparative genomic analysis of denitrifying bacteria from Halomonas genus.</title>
        <authorList>
            <person name="Wang L."/>
            <person name="Shao Z."/>
        </authorList>
    </citation>
    <scope>NUCLEOTIDE SEQUENCE [LARGE SCALE GENOMIC DNA]</scope>
    <source>
        <strain evidence="14 15">A4</strain>
    </source>
</reference>
<organism evidence="14 15">
    <name type="scientific">Billgrantia campisalis</name>
    <dbReference type="NCBI Taxonomy" id="74661"/>
    <lineage>
        <taxon>Bacteria</taxon>
        <taxon>Pseudomonadati</taxon>
        <taxon>Pseudomonadota</taxon>
        <taxon>Gammaproteobacteria</taxon>
        <taxon>Oceanospirillales</taxon>
        <taxon>Halomonadaceae</taxon>
        <taxon>Billgrantia</taxon>
    </lineage>
</organism>
<keyword evidence="15" id="KW-1185">Reference proteome</keyword>
<dbReference type="PANTHER" id="PTHR42724:SF1">
    <property type="entry name" value="TETRAACYLDISACCHARIDE 4'-KINASE, MITOCHONDRIAL-RELATED"/>
    <property type="match status" value="1"/>
</dbReference>
<comment type="caution">
    <text evidence="13">Lacks conserved residue(s) required for the propagation of feature annotation.</text>
</comment>
<comment type="function">
    <text evidence="1 13">Transfers the gamma-phosphate of ATP to the 4'-position of a tetraacyldisaccharide 1-phosphate intermediate (termed DS-1-P) to form tetraacyldisaccharide 1,4'-bis-phosphate (lipid IVA).</text>
</comment>
<keyword evidence="7 13" id="KW-0808">Transferase</keyword>
<dbReference type="HAMAP" id="MF_00409">
    <property type="entry name" value="LpxK"/>
    <property type="match status" value="1"/>
</dbReference>
<evidence type="ECO:0000256" key="7">
    <source>
        <dbReference type="ARBA" id="ARBA00022679"/>
    </source>
</evidence>
<sequence>MGLGERWLDAAYRGAPWLVALRPLAALYRLAVARRAAAYRDGRREVWRAEVPVIVVGNLTLGGTGKSPLVAWLARWLSEHGWRPGIVSRGYGGKGADYPLRVAEDTPVVQCGDEPRMLARQTGLPVVVDPDRPRGARMLRELGCDILISDDGLQHLALGRDIELVVVDGARGFGNGHCLPAGPLREPLTRLARVDALLINGEPAFPPPEGAWGFRLAPRCWRSLADGSAHGLSPPPFAGSVHAVAGIGNPRRFFATLEGLGLEVIEHPFADHHPFSGGDLDFGDQRPVVMTAKDAEKCRDVAPANGWVLEVEAEPAPGFAAWLSGRVEALRRAEMIS</sequence>
<comment type="pathway">
    <text evidence="2 13">Glycolipid biosynthesis; lipid IV(A) biosynthesis; lipid IV(A) from (3R)-3-hydroxytetradecanoyl-[acyl-carrier-protein] and UDP-N-acetyl-alpha-D-glucosamine: step 6/6.</text>
</comment>
<evidence type="ECO:0000256" key="3">
    <source>
        <dbReference type="ARBA" id="ARBA00012071"/>
    </source>
</evidence>
<proteinExistence type="inferred from homology"/>
<keyword evidence="9 13" id="KW-0418">Kinase</keyword>
<comment type="similarity">
    <text evidence="13">Belongs to the LpxK family.</text>
</comment>
<name>A0ABS9P7U6_9GAMM</name>
<keyword evidence="5 13" id="KW-0444">Lipid biosynthesis</keyword>
<dbReference type="InterPro" id="IPR003758">
    <property type="entry name" value="LpxK"/>
</dbReference>
<dbReference type="Proteomes" id="UP000814385">
    <property type="component" value="Unassembled WGS sequence"/>
</dbReference>
<dbReference type="RefSeq" id="WP_238976985.1">
    <property type="nucleotide sequence ID" value="NZ_JABFUC010000006.1"/>
</dbReference>
<keyword evidence="6 13" id="KW-0441">Lipid A biosynthesis</keyword>
<dbReference type="SUPFAM" id="SSF52540">
    <property type="entry name" value="P-loop containing nucleoside triphosphate hydrolases"/>
    <property type="match status" value="1"/>
</dbReference>
<dbReference type="GO" id="GO:0009029">
    <property type="term" value="F:lipid-A 4'-kinase activity"/>
    <property type="evidence" value="ECO:0007669"/>
    <property type="project" value="UniProtKB-EC"/>
</dbReference>
<dbReference type="InterPro" id="IPR027417">
    <property type="entry name" value="P-loop_NTPase"/>
</dbReference>
<evidence type="ECO:0000256" key="6">
    <source>
        <dbReference type="ARBA" id="ARBA00022556"/>
    </source>
</evidence>
<dbReference type="EMBL" id="JABFUC010000006">
    <property type="protein sequence ID" value="MCG6657835.1"/>
    <property type="molecule type" value="Genomic_DNA"/>
</dbReference>
<evidence type="ECO:0000256" key="2">
    <source>
        <dbReference type="ARBA" id="ARBA00004870"/>
    </source>
</evidence>
<accession>A0ABS9P7U6</accession>
<gene>
    <name evidence="13" type="primary">lpxK</name>
    <name evidence="14" type="ORF">HOP52_08715</name>
</gene>
<dbReference type="Pfam" id="PF02606">
    <property type="entry name" value="LpxK"/>
    <property type="match status" value="1"/>
</dbReference>
<protein>
    <recommendedName>
        <fullName evidence="4 13">Tetraacyldisaccharide 4'-kinase</fullName>
        <ecNumber evidence="3 13">2.7.1.130</ecNumber>
    </recommendedName>
    <alternativeName>
        <fullName evidence="12 13">Lipid A 4'-kinase</fullName>
    </alternativeName>
</protein>
<comment type="caution">
    <text evidence="14">The sequence shown here is derived from an EMBL/GenBank/DDBJ whole genome shotgun (WGS) entry which is preliminary data.</text>
</comment>
<evidence type="ECO:0000256" key="4">
    <source>
        <dbReference type="ARBA" id="ARBA00016436"/>
    </source>
</evidence>
<evidence type="ECO:0000313" key="14">
    <source>
        <dbReference type="EMBL" id="MCG6657835.1"/>
    </source>
</evidence>
<keyword evidence="11 13" id="KW-0443">Lipid metabolism</keyword>
<comment type="catalytic activity">
    <reaction evidence="13">
        <text>a lipid A disaccharide + ATP = a lipid IVA + ADP + H(+)</text>
        <dbReference type="Rhea" id="RHEA:67840"/>
        <dbReference type="ChEBI" id="CHEBI:15378"/>
        <dbReference type="ChEBI" id="CHEBI:30616"/>
        <dbReference type="ChEBI" id="CHEBI:176343"/>
        <dbReference type="ChEBI" id="CHEBI:176425"/>
        <dbReference type="ChEBI" id="CHEBI:456216"/>
        <dbReference type="EC" id="2.7.1.130"/>
    </reaction>
</comment>
<keyword evidence="8 13" id="KW-0547">Nucleotide-binding</keyword>
<dbReference type="EC" id="2.7.1.130" evidence="3 13"/>